<feature type="region of interest" description="Disordered" evidence="1">
    <location>
        <begin position="827"/>
        <end position="848"/>
    </location>
</feature>
<protein>
    <submittedName>
        <fullName evidence="2">Uncharacterized protein</fullName>
    </submittedName>
</protein>
<feature type="compositionally biased region" description="Low complexity" evidence="1">
    <location>
        <begin position="25"/>
        <end position="41"/>
    </location>
</feature>
<evidence type="ECO:0000256" key="1">
    <source>
        <dbReference type="SAM" id="MobiDB-lite"/>
    </source>
</evidence>
<feature type="compositionally biased region" description="Low complexity" evidence="1">
    <location>
        <begin position="953"/>
        <end position="964"/>
    </location>
</feature>
<feature type="compositionally biased region" description="Polar residues" evidence="1">
    <location>
        <begin position="656"/>
        <end position="671"/>
    </location>
</feature>
<feature type="compositionally biased region" description="Low complexity" evidence="1">
    <location>
        <begin position="730"/>
        <end position="762"/>
    </location>
</feature>
<dbReference type="Proteomes" id="UP000009168">
    <property type="component" value="Unassembled WGS sequence"/>
</dbReference>
<keyword evidence="3" id="KW-1185">Reference proteome</keyword>
<feature type="region of interest" description="Disordered" evidence="1">
    <location>
        <begin position="536"/>
        <end position="556"/>
    </location>
</feature>
<feature type="region of interest" description="Disordered" evidence="1">
    <location>
        <begin position="25"/>
        <end position="89"/>
    </location>
</feature>
<reference evidence="3" key="1">
    <citation type="journal article" date="2006" name="PLoS Biol.">
        <title>Macronuclear genome sequence of the ciliate Tetrahymena thermophila, a model eukaryote.</title>
        <authorList>
            <person name="Eisen J.A."/>
            <person name="Coyne R.S."/>
            <person name="Wu M."/>
            <person name="Wu D."/>
            <person name="Thiagarajan M."/>
            <person name="Wortman J.R."/>
            <person name="Badger J.H."/>
            <person name="Ren Q."/>
            <person name="Amedeo P."/>
            <person name="Jones K.M."/>
            <person name="Tallon L.J."/>
            <person name="Delcher A.L."/>
            <person name="Salzberg S.L."/>
            <person name="Silva J.C."/>
            <person name="Haas B.J."/>
            <person name="Majoros W.H."/>
            <person name="Farzad M."/>
            <person name="Carlton J.M."/>
            <person name="Smith R.K. Jr."/>
            <person name="Garg J."/>
            <person name="Pearlman R.E."/>
            <person name="Karrer K.M."/>
            <person name="Sun L."/>
            <person name="Manning G."/>
            <person name="Elde N.C."/>
            <person name="Turkewitz A.P."/>
            <person name="Asai D.J."/>
            <person name="Wilkes D.E."/>
            <person name="Wang Y."/>
            <person name="Cai H."/>
            <person name="Collins K."/>
            <person name="Stewart B.A."/>
            <person name="Lee S.R."/>
            <person name="Wilamowska K."/>
            <person name="Weinberg Z."/>
            <person name="Ruzzo W.L."/>
            <person name="Wloga D."/>
            <person name="Gaertig J."/>
            <person name="Frankel J."/>
            <person name="Tsao C.-C."/>
            <person name="Gorovsky M.A."/>
            <person name="Keeling P.J."/>
            <person name="Waller R.F."/>
            <person name="Patron N.J."/>
            <person name="Cherry J.M."/>
            <person name="Stover N.A."/>
            <person name="Krieger C.J."/>
            <person name="del Toro C."/>
            <person name="Ryder H.F."/>
            <person name="Williamson S.C."/>
            <person name="Barbeau R.A."/>
            <person name="Hamilton E.P."/>
            <person name="Orias E."/>
        </authorList>
    </citation>
    <scope>NUCLEOTIDE SEQUENCE [LARGE SCALE GENOMIC DNA]</scope>
    <source>
        <strain evidence="3">SB210</strain>
    </source>
</reference>
<sequence>MQTFKRNGVEEGIKKVIESQGFAWQQNEMRQSQQQSPSFQQTFNRSQSQQDHNLKIDIQVEDKQIQLDSSRKEEKKLDEGEQHNRRQNKSLFQTLNNSIDKLFCNDNFSSGQDISKYVIFRDFQSDSKLNSKYGSKRESKQQTPKCTPRFNFQGQDCQNLQQQVAQFFDKPNKNSSNYQSQESFCFKEGRNIESIIPNSQTCSSNINQVIFQNNLSYSQQNNGINNKGENENLGYNEYSPYMIYQKNNTNEIENQQQLNSYHLPQKKKKISTNSALNATNIKQNSNNFYHQINSDFQTNANKQASMMIMMSQVQTHQKQYRLNKQQTTKNNEVQGQINYNQSGRVCQTEPSYDDFQEESSDMTSNYKSGHIIQDSGIKFYQQNEKVLGKSPFIKNENQSYNINNTNNTREFRNIQLTKRPINDIKNSKQIITEERNHEYDQMKEDYFNEEEQSYEVDQVRQNIIEDLVKFQQNGQQFANNLKHNNFLNQKLYQNQISRVKQQVMIQQQNTSKNIQKINGNDQKQADFQNRAIRRNNTNPIGISPSQQNPIRIGSGDSRKANQISMIKNVQLFGDQNKVYLNGKINAANNETTNFNHIQRKVRQFSAHASSSSNNQFSTDKNNHIIDEDYSANNESFMNLNNIPLYTDASQDELGKQQVQKNAFSQQAQQSRNKQEQQILNITQQQQHQIKKQLNFKSYQEDQVQLNIEKQIINKKISDFEKKRNINLNNQQQLQQQQQQQQASSSSQSSANSSKIANQQQNIMANTPSSAQAIPQNSVYTTQQQKRNQSAQKKKKSKSKSPAQKELDSIIEVPSKLEISSFLNTQTMKQSQEKNKQISIEQKKQSQGQELNSINLLDSSNQNEDQQEILKKGDIQQIDYGKVICKTEGNESDSSLKINFDESDGQPIKTEQDQQLLSTNQSSTYKITNQENALNYIRSINSKQFQKNHKRIQSANKNSSSNSTNQNNFLMHPQLTLTINSNQTLQNMPSSQYFLQTQNNIHRGRFNSYQNSNSNQLNQQQIQKKLNIQCQTTTNNASSSQQNSLTNTLLKNQLKKRSFTPMATTNQQNMNQIQFQNSTFKDSFFNENQNQSGSRNNIKKITRNQKNFSISHQEKDQLNTTQQGVLMQQLAPQYQQLQINPQQQLQISSQIFPNLQKQQIKRNEIALQNNQQNNQTQQQAQQLPIQRPSSRSVLNQNNGVQQTVQKQKQIINLNLNNIGSNSNNNLNTNSVNLYNKVNKI</sequence>
<name>I7MKY3_TETTS</name>
<feature type="compositionally biased region" description="Basic and acidic residues" evidence="1">
    <location>
        <begin position="830"/>
        <end position="843"/>
    </location>
</feature>
<gene>
    <name evidence="2" type="ORF">TTHERM_00411570</name>
</gene>
<evidence type="ECO:0000313" key="2">
    <source>
        <dbReference type="EMBL" id="EAS00606.2"/>
    </source>
</evidence>
<dbReference type="AlphaFoldDB" id="I7MKY3"/>
<feature type="region of interest" description="Disordered" evidence="1">
    <location>
        <begin position="945"/>
        <end position="964"/>
    </location>
</feature>
<dbReference type="RefSeq" id="XP_001020851.2">
    <property type="nucleotide sequence ID" value="XM_001020851.2"/>
</dbReference>
<dbReference type="KEGG" id="tet:TTHERM_00411570"/>
<feature type="region of interest" description="Disordered" evidence="1">
    <location>
        <begin position="730"/>
        <end position="808"/>
    </location>
</feature>
<organism evidence="2 3">
    <name type="scientific">Tetrahymena thermophila (strain SB210)</name>
    <dbReference type="NCBI Taxonomy" id="312017"/>
    <lineage>
        <taxon>Eukaryota</taxon>
        <taxon>Sar</taxon>
        <taxon>Alveolata</taxon>
        <taxon>Ciliophora</taxon>
        <taxon>Intramacronucleata</taxon>
        <taxon>Oligohymenophorea</taxon>
        <taxon>Hymenostomatida</taxon>
        <taxon>Tetrahymenina</taxon>
        <taxon>Tetrahymenidae</taxon>
        <taxon>Tetrahymena</taxon>
    </lineage>
</organism>
<feature type="compositionally biased region" description="Low complexity" evidence="1">
    <location>
        <begin position="1170"/>
        <end position="1181"/>
    </location>
</feature>
<proteinExistence type="predicted"/>
<feature type="compositionally biased region" description="Basic and acidic residues" evidence="1">
    <location>
        <begin position="52"/>
        <end position="84"/>
    </location>
</feature>
<feature type="region of interest" description="Disordered" evidence="1">
    <location>
        <begin position="1170"/>
        <end position="1192"/>
    </location>
</feature>
<dbReference type="EMBL" id="GG662612">
    <property type="protein sequence ID" value="EAS00606.2"/>
    <property type="molecule type" value="Genomic_DNA"/>
</dbReference>
<dbReference type="InParanoid" id="I7MKY3"/>
<feature type="compositionally biased region" description="Polar residues" evidence="1">
    <location>
        <begin position="763"/>
        <end position="781"/>
    </location>
</feature>
<evidence type="ECO:0000313" key="3">
    <source>
        <dbReference type="Proteomes" id="UP000009168"/>
    </source>
</evidence>
<feature type="region of interest" description="Disordered" evidence="1">
    <location>
        <begin position="653"/>
        <end position="676"/>
    </location>
</feature>
<feature type="compositionally biased region" description="Polar residues" evidence="1">
    <location>
        <begin position="536"/>
        <end position="549"/>
    </location>
</feature>
<feature type="compositionally biased region" description="Polar residues" evidence="1">
    <location>
        <begin position="1182"/>
        <end position="1192"/>
    </location>
</feature>
<feature type="compositionally biased region" description="Polar residues" evidence="1">
    <location>
        <begin position="42"/>
        <end position="51"/>
    </location>
</feature>
<dbReference type="GeneID" id="7825459"/>
<accession>I7MKY3</accession>